<protein>
    <submittedName>
        <fullName evidence="1">Uncharacterized protein</fullName>
    </submittedName>
</protein>
<dbReference type="EMBL" id="MHLR01000024">
    <property type="protein sequence ID" value="OGZ14782.1"/>
    <property type="molecule type" value="Genomic_DNA"/>
</dbReference>
<organism evidence="1 2">
    <name type="scientific">Candidatus Lloydbacteria bacterium RIFCSPLOWO2_02_FULL_51_11</name>
    <dbReference type="NCBI Taxonomy" id="1798667"/>
    <lineage>
        <taxon>Bacteria</taxon>
        <taxon>Candidatus Lloydiibacteriota</taxon>
    </lineage>
</organism>
<comment type="caution">
    <text evidence="1">The sequence shown here is derived from an EMBL/GenBank/DDBJ whole genome shotgun (WGS) entry which is preliminary data.</text>
</comment>
<proteinExistence type="predicted"/>
<dbReference type="Proteomes" id="UP000177573">
    <property type="component" value="Unassembled WGS sequence"/>
</dbReference>
<evidence type="ECO:0000313" key="1">
    <source>
        <dbReference type="EMBL" id="OGZ14782.1"/>
    </source>
</evidence>
<evidence type="ECO:0000313" key="2">
    <source>
        <dbReference type="Proteomes" id="UP000177573"/>
    </source>
</evidence>
<reference evidence="1 2" key="1">
    <citation type="journal article" date="2016" name="Nat. Commun.">
        <title>Thousands of microbial genomes shed light on interconnected biogeochemical processes in an aquifer system.</title>
        <authorList>
            <person name="Anantharaman K."/>
            <person name="Brown C.T."/>
            <person name="Hug L.A."/>
            <person name="Sharon I."/>
            <person name="Castelle C.J."/>
            <person name="Probst A.J."/>
            <person name="Thomas B.C."/>
            <person name="Singh A."/>
            <person name="Wilkins M.J."/>
            <person name="Karaoz U."/>
            <person name="Brodie E.L."/>
            <person name="Williams K.H."/>
            <person name="Hubbard S.S."/>
            <person name="Banfield J.F."/>
        </authorList>
    </citation>
    <scope>NUCLEOTIDE SEQUENCE [LARGE SCALE GENOMIC DNA]</scope>
</reference>
<gene>
    <name evidence="1" type="ORF">A3J08_04380</name>
</gene>
<dbReference type="AlphaFoldDB" id="A0A1G2DN20"/>
<sequence length="76" mass="7949">MSARQATLISGANIQEIDLPEGAITIVGVVIARYATVMNIPDGKRRVLLNGKSVVETTTVNPGDTVEVVREAGSKG</sequence>
<name>A0A1G2DN20_9BACT</name>
<dbReference type="STRING" id="1798667.A3J08_04380"/>
<accession>A0A1G2DN20</accession>